<name>A0A6L3T5F7_9HYPH</name>
<evidence type="ECO:0000256" key="4">
    <source>
        <dbReference type="ARBA" id="ARBA00022679"/>
    </source>
</evidence>
<dbReference type="Gene3D" id="2.10.70.100">
    <property type="match status" value="1"/>
</dbReference>
<dbReference type="InterPro" id="IPR013655">
    <property type="entry name" value="PAS_fold_3"/>
</dbReference>
<dbReference type="Pfam" id="PF08447">
    <property type="entry name" value="PAS_3"/>
    <property type="match status" value="1"/>
</dbReference>
<dbReference type="SUPFAM" id="SSF55785">
    <property type="entry name" value="PYP-like sensor domain (PAS domain)"/>
    <property type="match status" value="2"/>
</dbReference>
<proteinExistence type="predicted"/>
<feature type="compositionally biased region" description="Basic and acidic residues" evidence="6">
    <location>
        <begin position="37"/>
        <end position="46"/>
    </location>
</feature>
<dbReference type="EMBL" id="VZZK01000002">
    <property type="protein sequence ID" value="KAB1081266.1"/>
    <property type="molecule type" value="Genomic_DNA"/>
</dbReference>
<dbReference type="GO" id="GO:0004673">
    <property type="term" value="F:protein histidine kinase activity"/>
    <property type="evidence" value="ECO:0007669"/>
    <property type="project" value="UniProtKB-EC"/>
</dbReference>
<protein>
    <recommendedName>
        <fullName evidence="2">histidine kinase</fullName>
        <ecNumber evidence="2">2.7.13.3</ecNumber>
    </recommendedName>
</protein>
<evidence type="ECO:0000313" key="10">
    <source>
        <dbReference type="Proteomes" id="UP000474159"/>
    </source>
</evidence>
<evidence type="ECO:0000313" key="9">
    <source>
        <dbReference type="EMBL" id="KAB1081266.1"/>
    </source>
</evidence>
<dbReference type="GO" id="GO:0003677">
    <property type="term" value="F:DNA binding"/>
    <property type="evidence" value="ECO:0007669"/>
    <property type="project" value="InterPro"/>
</dbReference>
<dbReference type="Gene3D" id="3.30.450.20">
    <property type="entry name" value="PAS domain"/>
    <property type="match status" value="1"/>
</dbReference>
<dbReference type="PANTHER" id="PTHR43304:SF1">
    <property type="entry name" value="PAC DOMAIN-CONTAINING PROTEIN"/>
    <property type="match status" value="1"/>
</dbReference>
<keyword evidence="10" id="KW-1185">Reference proteome</keyword>
<dbReference type="EC" id="2.7.13.3" evidence="2"/>
<evidence type="ECO:0000256" key="1">
    <source>
        <dbReference type="ARBA" id="ARBA00000085"/>
    </source>
</evidence>
<dbReference type="InterPro" id="IPR052162">
    <property type="entry name" value="Sensor_kinase/Photoreceptor"/>
</dbReference>
<dbReference type="OrthoDB" id="3782725at2"/>
<evidence type="ECO:0000259" key="8">
    <source>
        <dbReference type="PROSITE" id="PS50943"/>
    </source>
</evidence>
<accession>A0A6L3T5F7</accession>
<dbReference type="AlphaFoldDB" id="A0A6L3T5F7"/>
<feature type="domain" description="HTH cro/C1-type" evidence="8">
    <location>
        <begin position="379"/>
        <end position="408"/>
    </location>
</feature>
<feature type="compositionally biased region" description="Basic residues" evidence="6">
    <location>
        <begin position="75"/>
        <end position="94"/>
    </location>
</feature>
<evidence type="ECO:0000256" key="6">
    <source>
        <dbReference type="SAM" id="MobiDB-lite"/>
    </source>
</evidence>
<dbReference type="CDD" id="cd00130">
    <property type="entry name" value="PAS"/>
    <property type="match status" value="1"/>
</dbReference>
<dbReference type="SMART" id="SM00086">
    <property type="entry name" value="PAC"/>
    <property type="match status" value="1"/>
</dbReference>
<dbReference type="InterPro" id="IPR000014">
    <property type="entry name" value="PAS"/>
</dbReference>
<dbReference type="PROSITE" id="PS50943">
    <property type="entry name" value="HTH_CROC1"/>
    <property type="match status" value="1"/>
</dbReference>
<dbReference type="InterPro" id="IPR001610">
    <property type="entry name" value="PAC"/>
</dbReference>
<evidence type="ECO:0000256" key="3">
    <source>
        <dbReference type="ARBA" id="ARBA00022553"/>
    </source>
</evidence>
<evidence type="ECO:0000259" key="7">
    <source>
        <dbReference type="PROSITE" id="PS50112"/>
    </source>
</evidence>
<dbReference type="NCBIfam" id="TIGR00229">
    <property type="entry name" value="sensory_box"/>
    <property type="match status" value="1"/>
</dbReference>
<comment type="catalytic activity">
    <reaction evidence="1">
        <text>ATP + protein L-histidine = ADP + protein N-phospho-L-histidine.</text>
        <dbReference type="EC" id="2.7.13.3"/>
    </reaction>
</comment>
<keyword evidence="3" id="KW-0597">Phosphoprotein</keyword>
<dbReference type="SUPFAM" id="SSF47413">
    <property type="entry name" value="lambda repressor-like DNA-binding domains"/>
    <property type="match status" value="1"/>
</dbReference>
<gene>
    <name evidence="9" type="ORF">F6X53_02870</name>
</gene>
<keyword evidence="5" id="KW-0418">Kinase</keyword>
<dbReference type="InterPro" id="IPR010982">
    <property type="entry name" value="Lambda_DNA-bd_dom_sf"/>
</dbReference>
<dbReference type="CDD" id="cd00093">
    <property type="entry name" value="HTH_XRE"/>
    <property type="match status" value="1"/>
</dbReference>
<comment type="caution">
    <text evidence="9">The sequence shown here is derived from an EMBL/GenBank/DDBJ whole genome shotgun (WGS) entry which is preliminary data.</text>
</comment>
<dbReference type="InterPro" id="IPR001387">
    <property type="entry name" value="Cro/C1-type_HTH"/>
</dbReference>
<reference evidence="9 10" key="1">
    <citation type="submission" date="2019-09" db="EMBL/GenBank/DDBJ databases">
        <title>YIM 48816 draft genome.</title>
        <authorList>
            <person name="Jiang L."/>
        </authorList>
    </citation>
    <scope>NUCLEOTIDE SEQUENCE [LARGE SCALE GENOMIC DNA]</scope>
    <source>
        <strain evidence="9 10">YIM 48816</strain>
    </source>
</reference>
<organism evidence="9 10">
    <name type="scientific">Methylobacterium soli</name>
    <dbReference type="NCBI Taxonomy" id="553447"/>
    <lineage>
        <taxon>Bacteria</taxon>
        <taxon>Pseudomonadati</taxon>
        <taxon>Pseudomonadota</taxon>
        <taxon>Alphaproteobacteria</taxon>
        <taxon>Hyphomicrobiales</taxon>
        <taxon>Methylobacteriaceae</taxon>
        <taxon>Methylobacterium</taxon>
    </lineage>
</organism>
<dbReference type="Proteomes" id="UP000474159">
    <property type="component" value="Unassembled WGS sequence"/>
</dbReference>
<feature type="region of interest" description="Disordered" evidence="6">
    <location>
        <begin position="1"/>
        <end position="99"/>
    </location>
</feature>
<evidence type="ECO:0000256" key="5">
    <source>
        <dbReference type="ARBA" id="ARBA00022777"/>
    </source>
</evidence>
<dbReference type="InterPro" id="IPR035965">
    <property type="entry name" value="PAS-like_dom_sf"/>
</dbReference>
<sequence>MDPVRAAGGRPGPARHRPGPPGPGDDGGGAPSARGAESSRLDDDGPRASQRPVLLDGPAPRGGRRIHGRPLPPPGRRRAAGGRHPLLAHRRGPPRRGPDLRPAVIAFPNTALPAFSSQEFLRLIENYGLSGTWGWTFATNAQVWSPGLYRLLGLQPDSVRPSYALLLSLVHPDDRASLDTPDQVRQDGTLRSHVFRVIRPDGTMRILSSRGEVYVTPEGQPRNAAGMIMDVSERETLSRISMIEKQREHALAQQARIFTCSNRVVPFVEYPADLVSLAGLTRQDLLDNWLAHVVPEEWSRWLEETPRLLGTGKPFITRPTLKLVDGERARFRYTVVPVYESDGSLSSWTAAITPMETHMAASGGELQQGLEQNLDGGHLRAARALLGWSMMELAQASGLSFSTVRRLEDNGEATASRSRHAAAAALRAAGIRFSLLDGNTIAVAKL</sequence>
<dbReference type="PANTHER" id="PTHR43304">
    <property type="entry name" value="PHYTOCHROME-LIKE PROTEIN CPH1"/>
    <property type="match status" value="1"/>
</dbReference>
<feature type="domain" description="PAS" evidence="7">
    <location>
        <begin position="144"/>
        <end position="178"/>
    </location>
</feature>
<dbReference type="Gene3D" id="1.10.260.40">
    <property type="entry name" value="lambda repressor-like DNA-binding domains"/>
    <property type="match status" value="1"/>
</dbReference>
<dbReference type="PROSITE" id="PS50112">
    <property type="entry name" value="PAS"/>
    <property type="match status" value="1"/>
</dbReference>
<keyword evidence="4" id="KW-0808">Transferase</keyword>
<evidence type="ECO:0000256" key="2">
    <source>
        <dbReference type="ARBA" id="ARBA00012438"/>
    </source>
</evidence>